<dbReference type="SUPFAM" id="SSF81901">
    <property type="entry name" value="HCP-like"/>
    <property type="match status" value="1"/>
</dbReference>
<dbReference type="Gene3D" id="1.25.40.10">
    <property type="entry name" value="Tetratricopeptide repeat domain"/>
    <property type="match status" value="2"/>
</dbReference>
<evidence type="ECO:0000256" key="1">
    <source>
        <dbReference type="ARBA" id="ARBA00022737"/>
    </source>
</evidence>
<evidence type="ECO:0000256" key="2">
    <source>
        <dbReference type="ARBA" id="ARBA00022803"/>
    </source>
</evidence>
<evidence type="ECO:0000313" key="6">
    <source>
        <dbReference type="EMBL" id="CAF0974902.1"/>
    </source>
</evidence>
<dbReference type="InterPro" id="IPR019734">
    <property type="entry name" value="TPR_rpt"/>
</dbReference>
<dbReference type="InterPro" id="IPR011990">
    <property type="entry name" value="TPR-like_helical_dom_sf"/>
</dbReference>
<reference evidence="6" key="1">
    <citation type="submission" date="2021-02" db="EMBL/GenBank/DDBJ databases">
        <authorList>
            <person name="Nowell W R."/>
        </authorList>
    </citation>
    <scope>NUCLEOTIDE SEQUENCE</scope>
</reference>
<feature type="compositionally biased region" description="Low complexity" evidence="5">
    <location>
        <begin position="893"/>
        <end position="903"/>
    </location>
</feature>
<accession>A0A814EWP4</accession>
<dbReference type="Gene3D" id="3.90.176.10">
    <property type="entry name" value="Toxin ADP-ribosyltransferase, Chain A, domain 1"/>
    <property type="match status" value="1"/>
</dbReference>
<gene>
    <name evidence="6" type="ORF">VCS650_LOCUS13341</name>
</gene>
<dbReference type="PANTHER" id="PTHR45641">
    <property type="entry name" value="TETRATRICOPEPTIDE REPEAT PROTEIN (AFU_ORTHOLOGUE AFUA_6G03870)"/>
    <property type="match status" value="1"/>
</dbReference>
<dbReference type="OrthoDB" id="19588at2759"/>
<evidence type="ECO:0000256" key="5">
    <source>
        <dbReference type="SAM" id="MobiDB-lite"/>
    </source>
</evidence>
<proteinExistence type="predicted"/>
<evidence type="ECO:0000256" key="4">
    <source>
        <dbReference type="SAM" id="Coils"/>
    </source>
</evidence>
<dbReference type="Proteomes" id="UP000663891">
    <property type="component" value="Unassembled WGS sequence"/>
</dbReference>
<feature type="repeat" description="TPR" evidence="3">
    <location>
        <begin position="528"/>
        <end position="561"/>
    </location>
</feature>
<keyword evidence="2 3" id="KW-0802">TPR repeat</keyword>
<dbReference type="Pfam" id="PF13424">
    <property type="entry name" value="TPR_12"/>
    <property type="match status" value="2"/>
</dbReference>
<feature type="compositionally biased region" description="Basic and acidic residues" evidence="5">
    <location>
        <begin position="834"/>
        <end position="848"/>
    </location>
</feature>
<dbReference type="AlphaFoldDB" id="A0A814EWP4"/>
<dbReference type="SUPFAM" id="SSF56399">
    <property type="entry name" value="ADP-ribosylation"/>
    <property type="match status" value="1"/>
</dbReference>
<feature type="region of interest" description="Disordered" evidence="5">
    <location>
        <begin position="1044"/>
        <end position="1063"/>
    </location>
</feature>
<feature type="coiled-coil region" evidence="4">
    <location>
        <begin position="667"/>
        <end position="754"/>
    </location>
</feature>
<dbReference type="SMART" id="SM00028">
    <property type="entry name" value="TPR"/>
    <property type="match status" value="6"/>
</dbReference>
<name>A0A814EWP4_9BILA</name>
<feature type="region of interest" description="Disordered" evidence="5">
    <location>
        <begin position="877"/>
        <end position="916"/>
    </location>
</feature>
<protein>
    <submittedName>
        <fullName evidence="6">Uncharacterized protein</fullName>
    </submittedName>
</protein>
<feature type="repeat" description="TPR" evidence="3">
    <location>
        <begin position="486"/>
        <end position="519"/>
    </location>
</feature>
<dbReference type="EMBL" id="CAJNON010000107">
    <property type="protein sequence ID" value="CAF0974902.1"/>
    <property type="molecule type" value="Genomic_DNA"/>
</dbReference>
<keyword evidence="4" id="KW-0175">Coiled coil</keyword>
<dbReference type="PANTHER" id="PTHR45641:SF19">
    <property type="entry name" value="NEPHROCYSTIN-3"/>
    <property type="match status" value="1"/>
</dbReference>
<organism evidence="6 7">
    <name type="scientific">Adineta steineri</name>
    <dbReference type="NCBI Taxonomy" id="433720"/>
    <lineage>
        <taxon>Eukaryota</taxon>
        <taxon>Metazoa</taxon>
        <taxon>Spiralia</taxon>
        <taxon>Gnathifera</taxon>
        <taxon>Rotifera</taxon>
        <taxon>Eurotatoria</taxon>
        <taxon>Bdelloidea</taxon>
        <taxon>Adinetida</taxon>
        <taxon>Adinetidae</taxon>
        <taxon>Adineta</taxon>
    </lineage>
</organism>
<evidence type="ECO:0000256" key="3">
    <source>
        <dbReference type="PROSITE-ProRule" id="PRU00339"/>
    </source>
</evidence>
<keyword evidence="1" id="KW-0677">Repeat</keyword>
<feature type="repeat" description="TPR" evidence="3">
    <location>
        <begin position="570"/>
        <end position="603"/>
    </location>
</feature>
<dbReference type="PROSITE" id="PS51996">
    <property type="entry name" value="TR_MART"/>
    <property type="match status" value="1"/>
</dbReference>
<feature type="region of interest" description="Disordered" evidence="5">
    <location>
        <begin position="830"/>
        <end position="861"/>
    </location>
</feature>
<sequence length="1063" mass="124321">MANTEQETLISTFEEPTNNNYSLIWFSSEINTDEYNYTQEKLELYIDYFHIFNEPDPCQKYIQSVSTGTRIIFITNEHFSEQFISQIHQFRQISIIYIYCMNPEYQGNWTKQYKKIRSIEYHLDALIDRIKIDRTQRKAYDKDESLLMNIFQEDRNNEKSTMELNGEFIQTQLLIDYLDRMETTDRDKDELTILCKKIYRENKYQQTIIDEFQNTYSSDQAIRWYTRDSFLYRLLNKALRMQDTNILFLFRFFIRDITKQLRDHQYPSAITLYRGQIISKKELKLFEESNRKFVSITSFFSTTFDSAVALNYLDSELIDDDLQSVLFEIHADPSENQSKPFAETTSISYFPDEREVLMMLGSVFRIDSVEYLIETIKLIQMTLCNHNNQNINLVFDYMRKKRGIGTVRLALFGRVLIGMAKFQAAENHCKCLLKTLPVDHPDLPNCYQALGKIYCEKCDFDRGFQCFQTALDLLRRESNDNSFRIAYIHNSIGELYQKEMNTSEALKSYQQALKIFHELLGDNNENVAWCYNNIGIIYFMEKKYREALIYLKKALDLKKCLLPEKHPCFGNTYINLGDVYCEQGDYDLATKYYQESYEIFQTSLTPQHPSIARALRNIGFAKELKGDFVKASIFYNQALNLRQKILSPTHPDVLESTQDIQRVFLIILKITKQNEILSKNLRREQDNHSHTQQLYDKLILNENQYRQKLFKLEKEYQEDNRNTQDEINSLKKQLKILQEQFDRLTNEHIKTIEQNDQDKHEYQEREQYLQGEILRLKLKYDALQIGIIEINQNSKIKPEDAAIPMFDDRTSTTTVSEEQPVVEVQKRIIRSKRQTNDDDSQHEHEIKKPKLITTRSRSNASTDATYALIQQSDELNSKKKSKRTICNESTASTKTNTTTPIKPINKKQQDDTSDSKVKVKRTGVRGRPKKQIIESPEPTFVQEESHSPIYATIQQKVSLDRTSFATVTVNSSIVQIATSNDTVDTTPKPSTFERIQSFFRATPTLTSSKRANRVIQVKNTVVAFGSSTPTNRLPTSVVRTSELTTQSTPTASIVVKNSTPKSK</sequence>
<feature type="compositionally biased region" description="Basic and acidic residues" evidence="5">
    <location>
        <begin position="907"/>
        <end position="916"/>
    </location>
</feature>
<evidence type="ECO:0000313" key="7">
    <source>
        <dbReference type="Proteomes" id="UP000663891"/>
    </source>
</evidence>
<comment type="caution">
    <text evidence="6">The sequence shown here is derived from an EMBL/GenBank/DDBJ whole genome shotgun (WGS) entry which is preliminary data.</text>
</comment>
<dbReference type="PROSITE" id="PS50005">
    <property type="entry name" value="TPR"/>
    <property type="match status" value="3"/>
</dbReference>